<accession>A0A512B8L4</accession>
<gene>
    <name evidence="1" type="ORF">SAE01_07960</name>
</gene>
<sequence length="216" mass="25629">MNLENQIKSCYNSDEANTIILDGVINDNFYSSCKIKMTWILWEPYDDGGWGKWNWDSRKWINSEPARFSHPTWRNIAKLTKKVFEEISFNAMREPEYDLEFLRYISYLNVMKHPGEHTSKNVHPALKKAYKECSHVLHEQISNIKPNVIIGGNTLYLFLDYFDLDYKNGFLIPGLDRYCWQDNKMLYIDSHHPRALYNEHINVMSNLIAEWSKGYC</sequence>
<evidence type="ECO:0000313" key="2">
    <source>
        <dbReference type="Proteomes" id="UP000321513"/>
    </source>
</evidence>
<dbReference type="AlphaFoldDB" id="A0A512B8L4"/>
<reference evidence="1 2" key="1">
    <citation type="submission" date="2019-07" db="EMBL/GenBank/DDBJ databases">
        <title>Whole genome shotgun sequence of Segetibacter aerophilus NBRC 106135.</title>
        <authorList>
            <person name="Hosoyama A."/>
            <person name="Uohara A."/>
            <person name="Ohji S."/>
            <person name="Ichikawa N."/>
        </authorList>
    </citation>
    <scope>NUCLEOTIDE SEQUENCE [LARGE SCALE GENOMIC DNA]</scope>
    <source>
        <strain evidence="1 2">NBRC 106135</strain>
    </source>
</reference>
<protein>
    <submittedName>
        <fullName evidence="1">Uncharacterized protein</fullName>
    </submittedName>
</protein>
<evidence type="ECO:0000313" key="1">
    <source>
        <dbReference type="EMBL" id="GEO08300.1"/>
    </source>
</evidence>
<name>A0A512B8L4_9BACT</name>
<proteinExistence type="predicted"/>
<keyword evidence="2" id="KW-1185">Reference proteome</keyword>
<organism evidence="1 2">
    <name type="scientific">Segetibacter aerophilus</name>
    <dbReference type="NCBI Taxonomy" id="670293"/>
    <lineage>
        <taxon>Bacteria</taxon>
        <taxon>Pseudomonadati</taxon>
        <taxon>Bacteroidota</taxon>
        <taxon>Chitinophagia</taxon>
        <taxon>Chitinophagales</taxon>
        <taxon>Chitinophagaceae</taxon>
        <taxon>Segetibacter</taxon>
    </lineage>
</organism>
<dbReference type="EMBL" id="BJYT01000002">
    <property type="protein sequence ID" value="GEO08300.1"/>
    <property type="molecule type" value="Genomic_DNA"/>
</dbReference>
<dbReference type="Proteomes" id="UP000321513">
    <property type="component" value="Unassembled WGS sequence"/>
</dbReference>
<comment type="caution">
    <text evidence="1">The sequence shown here is derived from an EMBL/GenBank/DDBJ whole genome shotgun (WGS) entry which is preliminary data.</text>
</comment>